<feature type="region of interest" description="Disordered" evidence="1">
    <location>
        <begin position="52"/>
        <end position="104"/>
    </location>
</feature>
<evidence type="ECO:0000256" key="1">
    <source>
        <dbReference type="SAM" id="MobiDB-lite"/>
    </source>
</evidence>
<feature type="compositionally biased region" description="Basic and acidic residues" evidence="1">
    <location>
        <begin position="95"/>
        <end position="104"/>
    </location>
</feature>
<evidence type="ECO:0000313" key="2">
    <source>
        <dbReference type="EMBL" id="CAD7600349.1"/>
    </source>
</evidence>
<dbReference type="EMBL" id="OE842522">
    <property type="protein sequence ID" value="CAD7600349.1"/>
    <property type="molecule type" value="Genomic_DNA"/>
</dbReference>
<reference evidence="2" key="1">
    <citation type="submission" date="2020-11" db="EMBL/GenBank/DDBJ databases">
        <authorList>
            <person name="Tran Van P."/>
        </authorList>
    </citation>
    <scope>NUCLEOTIDE SEQUENCE</scope>
</reference>
<organism evidence="2">
    <name type="scientific">Timema genevievae</name>
    <name type="common">Walking stick</name>
    <dbReference type="NCBI Taxonomy" id="629358"/>
    <lineage>
        <taxon>Eukaryota</taxon>
        <taxon>Metazoa</taxon>
        <taxon>Ecdysozoa</taxon>
        <taxon>Arthropoda</taxon>
        <taxon>Hexapoda</taxon>
        <taxon>Insecta</taxon>
        <taxon>Pterygota</taxon>
        <taxon>Neoptera</taxon>
        <taxon>Polyneoptera</taxon>
        <taxon>Phasmatodea</taxon>
        <taxon>Timematodea</taxon>
        <taxon>Timematoidea</taxon>
        <taxon>Timematidae</taxon>
        <taxon>Timema</taxon>
    </lineage>
</organism>
<protein>
    <submittedName>
        <fullName evidence="2">Uncharacterized protein</fullName>
    </submittedName>
</protein>
<accession>A0A7R9K304</accession>
<name>A0A7R9K304_TIMGE</name>
<gene>
    <name evidence="2" type="ORF">TGEB3V08_LOCUS7616</name>
</gene>
<dbReference type="AlphaFoldDB" id="A0A7R9K304"/>
<proteinExistence type="predicted"/>
<sequence length="104" mass="11627">MGFLGDSKVERYVDRKLDKAEDVIKKKKHHAHKWYHSVIGRKVGGRVRRVTVVNRAGGRKEGSVSYRSEPGRKEGSASYRGEPGRKEGSANYRGEPGRKEGSTS</sequence>